<evidence type="ECO:0000256" key="2">
    <source>
        <dbReference type="ARBA" id="ARBA00022679"/>
    </source>
</evidence>
<keyword evidence="7 8" id="KW-0275">Fatty acid biosynthesis</keyword>
<comment type="subcellular location">
    <subcellularLocation>
        <location evidence="8">Cytoplasm</location>
    </subcellularLocation>
</comment>
<keyword evidence="6 8" id="KW-0443">Lipid metabolism</keyword>
<comment type="cofactor">
    <cofactor evidence="8">
        <name>Mg(2+)</name>
        <dbReference type="ChEBI" id="CHEBI:18420"/>
    </cofactor>
</comment>
<dbReference type="EC" id="2.7.8.7" evidence="8"/>
<feature type="binding site" evidence="8">
    <location>
        <position position="8"/>
    </location>
    <ligand>
        <name>Mg(2+)</name>
        <dbReference type="ChEBI" id="CHEBI:18420"/>
    </ligand>
</feature>
<comment type="similarity">
    <text evidence="8">Belongs to the P-Pant transferase superfamily. AcpS family.</text>
</comment>
<evidence type="ECO:0000313" key="10">
    <source>
        <dbReference type="EMBL" id="MBB5174219.1"/>
    </source>
</evidence>
<name>A0A840QSB2_9BACI</name>
<dbReference type="HAMAP" id="MF_00101">
    <property type="entry name" value="AcpS"/>
    <property type="match status" value="1"/>
</dbReference>
<keyword evidence="11" id="KW-1185">Reference proteome</keyword>
<feature type="binding site" evidence="8">
    <location>
        <position position="58"/>
    </location>
    <ligand>
        <name>Mg(2+)</name>
        <dbReference type="ChEBI" id="CHEBI:18420"/>
    </ligand>
</feature>
<dbReference type="InterPro" id="IPR004568">
    <property type="entry name" value="Ppantetheine-prot_Trfase_dom"/>
</dbReference>
<evidence type="ECO:0000256" key="6">
    <source>
        <dbReference type="ARBA" id="ARBA00023098"/>
    </source>
</evidence>
<dbReference type="NCBIfam" id="TIGR00516">
    <property type="entry name" value="acpS"/>
    <property type="match status" value="1"/>
</dbReference>
<feature type="domain" description="4'-phosphopantetheinyl transferase" evidence="9">
    <location>
        <begin position="4"/>
        <end position="113"/>
    </location>
</feature>
<dbReference type="RefSeq" id="WP_184664654.1">
    <property type="nucleotide sequence ID" value="NZ_JACHHB010000011.1"/>
</dbReference>
<reference evidence="10 11" key="1">
    <citation type="submission" date="2020-08" db="EMBL/GenBank/DDBJ databases">
        <title>Genomic Encyclopedia of Type Strains, Phase IV (KMG-IV): sequencing the most valuable type-strain genomes for metagenomic binning, comparative biology and taxonomic classification.</title>
        <authorList>
            <person name="Goeker M."/>
        </authorList>
    </citation>
    <scope>NUCLEOTIDE SEQUENCE [LARGE SCALE GENOMIC DNA]</scope>
    <source>
        <strain evidence="10 11">DSM 24696</strain>
    </source>
</reference>
<accession>A0A840QSB2</accession>
<dbReference type="Gene3D" id="3.90.470.20">
    <property type="entry name" value="4'-phosphopantetheinyl transferase domain"/>
    <property type="match status" value="1"/>
</dbReference>
<evidence type="ECO:0000256" key="5">
    <source>
        <dbReference type="ARBA" id="ARBA00022842"/>
    </source>
</evidence>
<comment type="function">
    <text evidence="8">Transfers the 4'-phosphopantetheine moiety from coenzyme A to a Ser of acyl-carrier-protein.</text>
</comment>
<dbReference type="Pfam" id="PF01648">
    <property type="entry name" value="ACPS"/>
    <property type="match status" value="1"/>
</dbReference>
<dbReference type="GO" id="GO:0005737">
    <property type="term" value="C:cytoplasm"/>
    <property type="evidence" value="ECO:0007669"/>
    <property type="project" value="UniProtKB-SubCell"/>
</dbReference>
<keyword evidence="2 8" id="KW-0808">Transferase</keyword>
<dbReference type="InterPro" id="IPR037143">
    <property type="entry name" value="4-PPantetheinyl_Trfase_dom_sf"/>
</dbReference>
<evidence type="ECO:0000256" key="4">
    <source>
        <dbReference type="ARBA" id="ARBA00022832"/>
    </source>
</evidence>
<dbReference type="GO" id="GO:0000287">
    <property type="term" value="F:magnesium ion binding"/>
    <property type="evidence" value="ECO:0007669"/>
    <property type="project" value="UniProtKB-UniRule"/>
</dbReference>
<keyword evidence="1 8" id="KW-0444">Lipid biosynthesis</keyword>
<dbReference type="InterPro" id="IPR008278">
    <property type="entry name" value="4-PPantetheinyl_Trfase_dom"/>
</dbReference>
<keyword evidence="3 8" id="KW-0479">Metal-binding</keyword>
<dbReference type="SUPFAM" id="SSF56214">
    <property type="entry name" value="4'-phosphopantetheinyl transferase"/>
    <property type="match status" value="1"/>
</dbReference>
<dbReference type="AlphaFoldDB" id="A0A840QSB2"/>
<protein>
    <recommendedName>
        <fullName evidence="8">Holo-[acyl-carrier-protein] synthase</fullName>
        <shortName evidence="8">Holo-ACP synthase</shortName>
        <ecNumber evidence="8">2.7.8.7</ecNumber>
    </recommendedName>
    <alternativeName>
        <fullName evidence="8">4'-phosphopantetheinyl transferase AcpS</fullName>
    </alternativeName>
</protein>
<evidence type="ECO:0000256" key="3">
    <source>
        <dbReference type="ARBA" id="ARBA00022723"/>
    </source>
</evidence>
<dbReference type="GO" id="GO:0008897">
    <property type="term" value="F:holo-[acyl-carrier-protein] synthase activity"/>
    <property type="evidence" value="ECO:0007669"/>
    <property type="project" value="UniProtKB-UniRule"/>
</dbReference>
<dbReference type="NCBIfam" id="TIGR00556">
    <property type="entry name" value="pantethn_trn"/>
    <property type="match status" value="1"/>
</dbReference>
<gene>
    <name evidence="8" type="primary">acpS</name>
    <name evidence="10" type="ORF">HNQ41_002413</name>
</gene>
<evidence type="ECO:0000313" key="11">
    <source>
        <dbReference type="Proteomes" id="UP000551878"/>
    </source>
</evidence>
<comment type="caution">
    <text evidence="10">The sequence shown here is derived from an EMBL/GenBank/DDBJ whole genome shotgun (WGS) entry which is preliminary data.</text>
</comment>
<dbReference type="InterPro" id="IPR002582">
    <property type="entry name" value="ACPS"/>
</dbReference>
<comment type="catalytic activity">
    <reaction evidence="8">
        <text>apo-[ACP] + CoA = holo-[ACP] + adenosine 3',5'-bisphosphate + H(+)</text>
        <dbReference type="Rhea" id="RHEA:12068"/>
        <dbReference type="Rhea" id="RHEA-COMP:9685"/>
        <dbReference type="Rhea" id="RHEA-COMP:9690"/>
        <dbReference type="ChEBI" id="CHEBI:15378"/>
        <dbReference type="ChEBI" id="CHEBI:29999"/>
        <dbReference type="ChEBI" id="CHEBI:57287"/>
        <dbReference type="ChEBI" id="CHEBI:58343"/>
        <dbReference type="ChEBI" id="CHEBI:64479"/>
        <dbReference type="EC" id="2.7.8.7"/>
    </reaction>
</comment>
<dbReference type="GO" id="GO:0006633">
    <property type="term" value="P:fatty acid biosynthetic process"/>
    <property type="evidence" value="ECO:0007669"/>
    <property type="project" value="UniProtKB-UniRule"/>
</dbReference>
<evidence type="ECO:0000256" key="1">
    <source>
        <dbReference type="ARBA" id="ARBA00022516"/>
    </source>
</evidence>
<evidence type="ECO:0000256" key="7">
    <source>
        <dbReference type="ARBA" id="ARBA00023160"/>
    </source>
</evidence>
<sequence>MIVGIGLDIVEIERIQKLTKRQPKFVFRILTEKELTSLDKLPEKKQMEYIAGRFAAKEACSKAIGCGIGASLSFQDIEVLRSESGKPLLEVKKQAYKNKSYHVSITHTSGHAAAQVIIEE</sequence>
<keyword evidence="4 8" id="KW-0276">Fatty acid metabolism</keyword>
<dbReference type="Proteomes" id="UP000551878">
    <property type="component" value="Unassembled WGS sequence"/>
</dbReference>
<proteinExistence type="inferred from homology"/>
<organism evidence="10 11">
    <name type="scientific">Texcoconibacillus texcoconensis</name>
    <dbReference type="NCBI Taxonomy" id="1095777"/>
    <lineage>
        <taxon>Bacteria</taxon>
        <taxon>Bacillati</taxon>
        <taxon>Bacillota</taxon>
        <taxon>Bacilli</taxon>
        <taxon>Bacillales</taxon>
        <taxon>Bacillaceae</taxon>
        <taxon>Texcoconibacillus</taxon>
    </lineage>
</organism>
<evidence type="ECO:0000259" key="9">
    <source>
        <dbReference type="Pfam" id="PF01648"/>
    </source>
</evidence>
<dbReference type="EMBL" id="JACHHB010000011">
    <property type="protein sequence ID" value="MBB5174219.1"/>
    <property type="molecule type" value="Genomic_DNA"/>
</dbReference>
<keyword evidence="5 8" id="KW-0460">Magnesium</keyword>
<evidence type="ECO:0000256" key="8">
    <source>
        <dbReference type="HAMAP-Rule" id="MF_00101"/>
    </source>
</evidence>
<keyword evidence="8" id="KW-0963">Cytoplasm</keyword>